<organism evidence="2 3">
    <name type="scientific">Thermosporothrix hazakensis</name>
    <dbReference type="NCBI Taxonomy" id="644383"/>
    <lineage>
        <taxon>Bacteria</taxon>
        <taxon>Bacillati</taxon>
        <taxon>Chloroflexota</taxon>
        <taxon>Ktedonobacteria</taxon>
        <taxon>Ktedonobacterales</taxon>
        <taxon>Thermosporotrichaceae</taxon>
        <taxon>Thermosporothrix</taxon>
    </lineage>
</organism>
<dbReference type="SUPFAM" id="SSF47413">
    <property type="entry name" value="lambda repressor-like DNA-binding domains"/>
    <property type="match status" value="1"/>
</dbReference>
<reference evidence="2 3" key="1">
    <citation type="submission" date="2018-06" db="EMBL/GenBank/DDBJ databases">
        <title>Genomic Encyclopedia of Archaeal and Bacterial Type Strains, Phase II (KMG-II): from individual species to whole genera.</title>
        <authorList>
            <person name="Goeker M."/>
        </authorList>
    </citation>
    <scope>NUCLEOTIDE SEQUENCE [LARGE SCALE GENOMIC DNA]</scope>
    <source>
        <strain evidence="2 3">ATCC BAA-1881</strain>
    </source>
</reference>
<dbReference type="InterPro" id="IPR001387">
    <property type="entry name" value="Cro/C1-type_HTH"/>
</dbReference>
<dbReference type="Gene3D" id="1.10.260.40">
    <property type="entry name" value="lambda repressor-like DNA-binding domains"/>
    <property type="match status" value="1"/>
</dbReference>
<evidence type="ECO:0000313" key="2">
    <source>
        <dbReference type="EMBL" id="PZW21132.1"/>
    </source>
</evidence>
<dbReference type="Gene3D" id="1.25.40.10">
    <property type="entry name" value="Tetratricopeptide repeat domain"/>
    <property type="match status" value="1"/>
</dbReference>
<accession>A0A326U976</accession>
<keyword evidence="3" id="KW-1185">Reference proteome</keyword>
<feature type="domain" description="HTH cro/C1-type" evidence="1">
    <location>
        <begin position="16"/>
        <end position="77"/>
    </location>
</feature>
<comment type="caution">
    <text evidence="2">The sequence shown here is derived from an EMBL/GenBank/DDBJ whole genome shotgun (WGS) entry which is preliminary data.</text>
</comment>
<evidence type="ECO:0000313" key="3">
    <source>
        <dbReference type="Proteomes" id="UP000248806"/>
    </source>
</evidence>
<sequence>MRHMEERKTYHHGLTIKEFREKRNMSQSKLAALWPRQDGSYGVSLQYVQAVEYGKKRVEDMGTLRALCKLLDIPHWRFGLSEYDPFDPESLPGKGVRLYTETLEVVEHWIERTEVLYRTSPLPEAARDVYYLQKLFDHFVREYPPTLGQQKLFLRLFAQVKNLEGVILLGNGEYEAAKRTFEAMLEIAEQLHELGDPTMRAHALLTVGTEYERANKKHDAVSYLEEARDVTFSTSKNVAAYVHSYLARAYAGAKDLYHFEKAIETAEQLARSVNYGDGTDFVYHPLSGILAEKSYGYLQLKNPRAVLDLRDIIEQQIEKEQNRRLHAWIPYDWAKANLLLGNVDQAVEEARAFYRRSQAMQSQHAFNRALSFAALLKKRYGNVPEVRGFWSEIEEENRCKDSMNTR</sequence>
<dbReference type="AlphaFoldDB" id="A0A326U976"/>
<name>A0A326U976_THEHA</name>
<protein>
    <recommendedName>
        <fullName evidence="1">HTH cro/C1-type domain-containing protein</fullName>
    </recommendedName>
</protein>
<dbReference type="GO" id="GO:0003677">
    <property type="term" value="F:DNA binding"/>
    <property type="evidence" value="ECO:0007669"/>
    <property type="project" value="InterPro"/>
</dbReference>
<dbReference type="Proteomes" id="UP000248806">
    <property type="component" value="Unassembled WGS sequence"/>
</dbReference>
<dbReference type="RefSeq" id="WP_111325908.1">
    <property type="nucleotide sequence ID" value="NZ_BIFX01000002.1"/>
</dbReference>
<evidence type="ECO:0000259" key="1">
    <source>
        <dbReference type="PROSITE" id="PS50943"/>
    </source>
</evidence>
<dbReference type="InterPro" id="IPR010982">
    <property type="entry name" value="Lambda_DNA-bd_dom_sf"/>
</dbReference>
<dbReference type="CDD" id="cd00093">
    <property type="entry name" value="HTH_XRE"/>
    <property type="match status" value="1"/>
</dbReference>
<dbReference type="InterPro" id="IPR011990">
    <property type="entry name" value="TPR-like_helical_dom_sf"/>
</dbReference>
<dbReference type="OrthoDB" id="2986008at2"/>
<gene>
    <name evidence="2" type="ORF">EI42_05668</name>
</gene>
<dbReference type="PROSITE" id="PS50943">
    <property type="entry name" value="HTH_CROC1"/>
    <property type="match status" value="1"/>
</dbReference>
<dbReference type="EMBL" id="QKUF01000036">
    <property type="protein sequence ID" value="PZW21132.1"/>
    <property type="molecule type" value="Genomic_DNA"/>
</dbReference>
<proteinExistence type="predicted"/>
<dbReference type="SUPFAM" id="SSF48452">
    <property type="entry name" value="TPR-like"/>
    <property type="match status" value="1"/>
</dbReference>